<name>A0A914CD80_9BILA</name>
<proteinExistence type="predicted"/>
<protein>
    <submittedName>
        <fullName evidence="3">Uncharacterized protein</fullName>
    </submittedName>
</protein>
<sequence>MLSSKVAAFIQSEKLAATLVSRAYVTIHQPPPGKPNTTERKTREETEGVDPALEIAKRHAKEAVGIAEGVDPALEIAKRHAKEAVGIAENVIKGKSADAPQKPSQTEKIVKETIGKTAEQAKSTAKAAKEKITDTMKKASEKIFGARQVGESRPPEKRLGK</sequence>
<feature type="region of interest" description="Disordered" evidence="1">
    <location>
        <begin position="27"/>
        <end position="49"/>
    </location>
</feature>
<reference evidence="3" key="1">
    <citation type="submission" date="2022-11" db="UniProtKB">
        <authorList>
            <consortium name="WormBaseParasite"/>
        </authorList>
    </citation>
    <scope>IDENTIFICATION</scope>
</reference>
<dbReference type="WBParaSite" id="ACRNAN_Path_874.g3360.t1">
    <property type="protein sequence ID" value="ACRNAN_Path_874.g3360.t1"/>
    <property type="gene ID" value="ACRNAN_Path_874.g3360"/>
</dbReference>
<dbReference type="AlphaFoldDB" id="A0A914CD80"/>
<organism evidence="2 3">
    <name type="scientific">Acrobeloides nanus</name>
    <dbReference type="NCBI Taxonomy" id="290746"/>
    <lineage>
        <taxon>Eukaryota</taxon>
        <taxon>Metazoa</taxon>
        <taxon>Ecdysozoa</taxon>
        <taxon>Nematoda</taxon>
        <taxon>Chromadorea</taxon>
        <taxon>Rhabditida</taxon>
        <taxon>Tylenchina</taxon>
        <taxon>Cephalobomorpha</taxon>
        <taxon>Cephaloboidea</taxon>
        <taxon>Cephalobidae</taxon>
        <taxon>Acrobeloides</taxon>
    </lineage>
</organism>
<accession>A0A914CD80</accession>
<feature type="compositionally biased region" description="Basic and acidic residues" evidence="1">
    <location>
        <begin position="37"/>
        <end position="46"/>
    </location>
</feature>
<evidence type="ECO:0000313" key="3">
    <source>
        <dbReference type="WBParaSite" id="ACRNAN_Path_874.g3360.t1"/>
    </source>
</evidence>
<dbReference type="Proteomes" id="UP000887540">
    <property type="component" value="Unplaced"/>
</dbReference>
<evidence type="ECO:0000313" key="2">
    <source>
        <dbReference type="Proteomes" id="UP000887540"/>
    </source>
</evidence>
<keyword evidence="2" id="KW-1185">Reference proteome</keyword>
<feature type="region of interest" description="Disordered" evidence="1">
    <location>
        <begin position="139"/>
        <end position="161"/>
    </location>
</feature>
<evidence type="ECO:0000256" key="1">
    <source>
        <dbReference type="SAM" id="MobiDB-lite"/>
    </source>
</evidence>